<dbReference type="AlphaFoldDB" id="A0A4R2R1X5"/>
<protein>
    <submittedName>
        <fullName evidence="3">Peptidase C39-like protein</fullName>
    </submittedName>
</protein>
<name>A0A4R2R1X5_9PSEU</name>
<dbReference type="CDD" id="cd02549">
    <property type="entry name" value="Peptidase_C39A"/>
    <property type="match status" value="1"/>
</dbReference>
<gene>
    <name evidence="3" type="ORF">EV191_101456</name>
</gene>
<keyword evidence="1" id="KW-0732">Signal</keyword>
<comment type="caution">
    <text evidence="3">The sequence shown here is derived from an EMBL/GenBank/DDBJ whole genome shotgun (WGS) entry which is preliminary data.</text>
</comment>
<evidence type="ECO:0000256" key="1">
    <source>
        <dbReference type="SAM" id="SignalP"/>
    </source>
</evidence>
<evidence type="ECO:0000313" key="4">
    <source>
        <dbReference type="Proteomes" id="UP000294911"/>
    </source>
</evidence>
<dbReference type="EMBL" id="SLXQ01000001">
    <property type="protein sequence ID" value="TCP56513.1"/>
    <property type="molecule type" value="Genomic_DNA"/>
</dbReference>
<evidence type="ECO:0000313" key="3">
    <source>
        <dbReference type="EMBL" id="TCP56513.1"/>
    </source>
</evidence>
<evidence type="ECO:0000259" key="2">
    <source>
        <dbReference type="Pfam" id="PF13529"/>
    </source>
</evidence>
<reference evidence="3 4" key="1">
    <citation type="submission" date="2019-03" db="EMBL/GenBank/DDBJ databases">
        <title>Genomic Encyclopedia of Type Strains, Phase IV (KMG-IV): sequencing the most valuable type-strain genomes for metagenomic binning, comparative biology and taxonomic classification.</title>
        <authorList>
            <person name="Goeker M."/>
        </authorList>
    </citation>
    <scope>NUCLEOTIDE SEQUENCE [LARGE SCALE GENOMIC DNA]</scope>
    <source>
        <strain evidence="3 4">DSM 45765</strain>
    </source>
</reference>
<dbReference type="InterPro" id="IPR039563">
    <property type="entry name" value="Peptidase_C39_single_dom"/>
</dbReference>
<organism evidence="3 4">
    <name type="scientific">Tamaricihabitans halophyticus</name>
    <dbReference type="NCBI Taxonomy" id="1262583"/>
    <lineage>
        <taxon>Bacteria</taxon>
        <taxon>Bacillati</taxon>
        <taxon>Actinomycetota</taxon>
        <taxon>Actinomycetes</taxon>
        <taxon>Pseudonocardiales</taxon>
        <taxon>Pseudonocardiaceae</taxon>
        <taxon>Tamaricihabitans</taxon>
    </lineage>
</organism>
<feature type="domain" description="Peptidase C39-like" evidence="2">
    <location>
        <begin position="232"/>
        <end position="383"/>
    </location>
</feature>
<dbReference type="OrthoDB" id="9789941at2"/>
<dbReference type="Pfam" id="PF13529">
    <property type="entry name" value="Peptidase_C39_2"/>
    <property type="match status" value="1"/>
</dbReference>
<sequence length="430" mass="46748">MRAARLVQFAISTFAALAMVAVLSPSANGGTAKDAATDSEGDEAIDFQAWRGAQDFQSGELAGLRATEQGLRVDEPIGTVERDNPDGEPVKYEYGQWTSPEHTPGFDATELIASWNADTPEGTWLQVEVSGTTASGARTTWYTLGEWAYQDTDMLRTTVPNQSDAHGQVNVDTFAAAEGEQLRSFQLRLTLYRVAGRAQTPTASMLGAMTSVVPDRFEVPTSEPGVAAGMELDVPRYSQNVHSGHYPEFGGGGEVWCSPTSTSMVVDYFGTGPTQEDLAWIDPEHEDRLVDHAARYTYDYDYAGAGNWPFNTAYAAHWGLQGYVTRLSSLTELETYIARGIPVITSQSFLESELDGAGYGTAGHIMVVIGFTEDGDVIANDPASPDNEAVRRVYPRDQFENIWQRTQRHDENGEVASGPGGVAYIISPRD</sequence>
<accession>A0A4R2R1X5</accession>
<dbReference type="RefSeq" id="WP_132875106.1">
    <property type="nucleotide sequence ID" value="NZ_SLXQ01000001.1"/>
</dbReference>
<feature type="chain" id="PRO_5038776243" evidence="1">
    <location>
        <begin position="30"/>
        <end position="430"/>
    </location>
</feature>
<proteinExistence type="predicted"/>
<dbReference type="InterPro" id="IPR039564">
    <property type="entry name" value="Peptidase_C39-like"/>
</dbReference>
<dbReference type="Proteomes" id="UP000294911">
    <property type="component" value="Unassembled WGS sequence"/>
</dbReference>
<keyword evidence="4" id="KW-1185">Reference proteome</keyword>
<dbReference type="Gene3D" id="3.90.70.10">
    <property type="entry name" value="Cysteine proteinases"/>
    <property type="match status" value="1"/>
</dbReference>
<feature type="signal peptide" evidence="1">
    <location>
        <begin position="1"/>
        <end position="29"/>
    </location>
</feature>